<reference evidence="3" key="1">
    <citation type="journal article" date="2014" name="Science">
        <title>Ancient hybridizations among the ancestral genomes of bread wheat.</title>
        <authorList>
            <consortium name="International Wheat Genome Sequencing Consortium,"/>
            <person name="Marcussen T."/>
            <person name="Sandve S.R."/>
            <person name="Heier L."/>
            <person name="Spannagl M."/>
            <person name="Pfeifer M."/>
            <person name="Jakobsen K.S."/>
            <person name="Wulff B.B."/>
            <person name="Steuernagel B."/>
            <person name="Mayer K.F."/>
            <person name="Olsen O.A."/>
        </authorList>
    </citation>
    <scope>NUCLEOTIDE SEQUENCE [LARGE SCALE GENOMIC DNA]</scope>
    <source>
        <strain evidence="3">cv. AL8/78</strain>
    </source>
</reference>
<accession>A0A452XPT1</accession>
<dbReference type="InterPro" id="IPR008906">
    <property type="entry name" value="HATC_C_dom"/>
</dbReference>
<evidence type="ECO:0000313" key="2">
    <source>
        <dbReference type="EnsemblPlants" id="AET1Gv20097100.11"/>
    </source>
</evidence>
<reference evidence="2" key="4">
    <citation type="submission" date="2019-03" db="UniProtKB">
        <authorList>
            <consortium name="EnsemblPlants"/>
        </authorList>
    </citation>
    <scope>IDENTIFICATION</scope>
</reference>
<dbReference type="Gramene" id="AET1Gv20097100.11">
    <property type="protein sequence ID" value="AET1Gv20097100.11"/>
    <property type="gene ID" value="AET1Gv20097100"/>
</dbReference>
<reference evidence="2" key="3">
    <citation type="journal article" date="2017" name="Nature">
        <title>Genome sequence of the progenitor of the wheat D genome Aegilops tauschii.</title>
        <authorList>
            <person name="Luo M.C."/>
            <person name="Gu Y.Q."/>
            <person name="Puiu D."/>
            <person name="Wang H."/>
            <person name="Twardziok S.O."/>
            <person name="Deal K.R."/>
            <person name="Huo N."/>
            <person name="Zhu T."/>
            <person name="Wang L."/>
            <person name="Wang Y."/>
            <person name="McGuire P.E."/>
            <person name="Liu S."/>
            <person name="Long H."/>
            <person name="Ramasamy R.K."/>
            <person name="Rodriguez J.C."/>
            <person name="Van S.L."/>
            <person name="Yuan L."/>
            <person name="Wang Z."/>
            <person name="Xia Z."/>
            <person name="Xiao L."/>
            <person name="Anderson O.D."/>
            <person name="Ouyang S."/>
            <person name="Liang Y."/>
            <person name="Zimin A.V."/>
            <person name="Pertea G."/>
            <person name="Qi P."/>
            <person name="Bennetzen J.L."/>
            <person name="Dai X."/>
            <person name="Dawson M.W."/>
            <person name="Muller H.G."/>
            <person name="Kugler K."/>
            <person name="Rivarola-Duarte L."/>
            <person name="Spannagl M."/>
            <person name="Mayer K.F.X."/>
            <person name="Lu F.H."/>
            <person name="Bevan M.W."/>
            <person name="Leroy P."/>
            <person name="Li P."/>
            <person name="You F.M."/>
            <person name="Sun Q."/>
            <person name="Liu Z."/>
            <person name="Lyons E."/>
            <person name="Wicker T."/>
            <person name="Salzberg S.L."/>
            <person name="Devos K.M."/>
            <person name="Dvorak J."/>
        </authorList>
    </citation>
    <scope>NUCLEOTIDE SEQUENCE [LARGE SCALE GENOMIC DNA]</scope>
    <source>
        <strain evidence="2">cv. AL8/78</strain>
    </source>
</reference>
<keyword evidence="3" id="KW-1185">Reference proteome</keyword>
<dbReference type="GO" id="GO:0046983">
    <property type="term" value="F:protein dimerization activity"/>
    <property type="evidence" value="ECO:0007669"/>
    <property type="project" value="InterPro"/>
</dbReference>
<dbReference type="AlphaFoldDB" id="A0A452XPT1"/>
<organism evidence="2 3">
    <name type="scientific">Aegilops tauschii subsp. strangulata</name>
    <name type="common">Goatgrass</name>
    <dbReference type="NCBI Taxonomy" id="200361"/>
    <lineage>
        <taxon>Eukaryota</taxon>
        <taxon>Viridiplantae</taxon>
        <taxon>Streptophyta</taxon>
        <taxon>Embryophyta</taxon>
        <taxon>Tracheophyta</taxon>
        <taxon>Spermatophyta</taxon>
        <taxon>Magnoliopsida</taxon>
        <taxon>Liliopsida</taxon>
        <taxon>Poales</taxon>
        <taxon>Poaceae</taxon>
        <taxon>BOP clade</taxon>
        <taxon>Pooideae</taxon>
        <taxon>Triticodae</taxon>
        <taxon>Triticeae</taxon>
        <taxon>Triticinae</taxon>
        <taxon>Aegilops</taxon>
    </lineage>
</organism>
<dbReference type="InterPro" id="IPR012337">
    <property type="entry name" value="RNaseH-like_sf"/>
</dbReference>
<protein>
    <recommendedName>
        <fullName evidence="1">HAT C-terminal dimerisation domain-containing protein</fullName>
    </recommendedName>
</protein>
<proteinExistence type="predicted"/>
<dbReference type="SUPFAM" id="SSF53098">
    <property type="entry name" value="Ribonuclease H-like"/>
    <property type="match status" value="1"/>
</dbReference>
<evidence type="ECO:0000259" key="1">
    <source>
        <dbReference type="Pfam" id="PF05699"/>
    </source>
</evidence>
<reference evidence="3" key="2">
    <citation type="journal article" date="2017" name="Nat. Plants">
        <title>The Aegilops tauschii genome reveals multiple impacts of transposons.</title>
        <authorList>
            <person name="Zhao G."/>
            <person name="Zou C."/>
            <person name="Li K."/>
            <person name="Wang K."/>
            <person name="Li T."/>
            <person name="Gao L."/>
            <person name="Zhang X."/>
            <person name="Wang H."/>
            <person name="Yang Z."/>
            <person name="Liu X."/>
            <person name="Jiang W."/>
            <person name="Mao L."/>
            <person name="Kong X."/>
            <person name="Jiao Y."/>
            <person name="Jia J."/>
        </authorList>
    </citation>
    <scope>NUCLEOTIDE SEQUENCE [LARGE SCALE GENOMIC DNA]</scope>
    <source>
        <strain evidence="3">cv. AL8/78</strain>
    </source>
</reference>
<feature type="domain" description="HAT C-terminal dimerisation" evidence="1">
    <location>
        <begin position="15"/>
        <end position="61"/>
    </location>
</feature>
<evidence type="ECO:0000313" key="3">
    <source>
        <dbReference type="Proteomes" id="UP000015105"/>
    </source>
</evidence>
<name>A0A452XPT1_AEGTS</name>
<sequence>MVGYSWSQHKATNFFALKVLGQPASSSCCERNWSTYGFIHSSGRNKLTPARASDLVYTHNNHRLLSRNSQAYQTRPSRMWDVGGDGVESFSGVGMLEAADLSLDEPELEEEIIDSLT</sequence>
<dbReference type="EnsemblPlants" id="AET1Gv20097100.11">
    <property type="protein sequence ID" value="AET1Gv20097100.11"/>
    <property type="gene ID" value="AET1Gv20097100"/>
</dbReference>
<dbReference type="Proteomes" id="UP000015105">
    <property type="component" value="Chromosome 1D"/>
</dbReference>
<dbReference type="Pfam" id="PF05699">
    <property type="entry name" value="Dimer_Tnp_hAT"/>
    <property type="match status" value="1"/>
</dbReference>
<reference evidence="2" key="5">
    <citation type="journal article" date="2021" name="G3 (Bethesda)">
        <title>Aegilops tauschii genome assembly Aet v5.0 features greater sequence contiguity and improved annotation.</title>
        <authorList>
            <person name="Wang L."/>
            <person name="Zhu T."/>
            <person name="Rodriguez J.C."/>
            <person name="Deal K.R."/>
            <person name="Dubcovsky J."/>
            <person name="McGuire P.E."/>
            <person name="Lux T."/>
            <person name="Spannagl M."/>
            <person name="Mayer K.F.X."/>
            <person name="Baldrich P."/>
            <person name="Meyers B.C."/>
            <person name="Huo N."/>
            <person name="Gu Y.Q."/>
            <person name="Zhou H."/>
            <person name="Devos K.M."/>
            <person name="Bennetzen J.L."/>
            <person name="Unver T."/>
            <person name="Budak H."/>
            <person name="Gulick P.J."/>
            <person name="Galiba G."/>
            <person name="Kalapos B."/>
            <person name="Nelson D.R."/>
            <person name="Li P."/>
            <person name="You F.M."/>
            <person name="Luo M.C."/>
            <person name="Dvorak J."/>
        </authorList>
    </citation>
    <scope>NUCLEOTIDE SEQUENCE [LARGE SCALE GENOMIC DNA]</scope>
    <source>
        <strain evidence="2">cv. AL8/78</strain>
    </source>
</reference>